<dbReference type="EMBL" id="CP029194">
    <property type="protein sequence ID" value="QES20363.1"/>
    <property type="molecule type" value="Genomic_DNA"/>
</dbReference>
<keyword evidence="1" id="KW-0732">Signal</keyword>
<dbReference type="Proteomes" id="UP000324106">
    <property type="component" value="Chromosome"/>
</dbReference>
<dbReference type="AlphaFoldDB" id="A0A5P2AQA9"/>
<protein>
    <recommendedName>
        <fullName evidence="4">Lipoprotein</fullName>
    </recommendedName>
</protein>
<feature type="signal peptide" evidence="1">
    <location>
        <begin position="1"/>
        <end position="21"/>
    </location>
</feature>
<proteinExistence type="predicted"/>
<evidence type="ECO:0008006" key="4">
    <source>
        <dbReference type="Google" id="ProtNLM"/>
    </source>
</evidence>
<name>A0A5P2AQA9_STRVZ</name>
<gene>
    <name evidence="2" type="ORF">DEJ46_15585</name>
</gene>
<organism evidence="2 3">
    <name type="scientific">Streptomyces venezuelae</name>
    <dbReference type="NCBI Taxonomy" id="54571"/>
    <lineage>
        <taxon>Bacteria</taxon>
        <taxon>Bacillati</taxon>
        <taxon>Actinomycetota</taxon>
        <taxon>Actinomycetes</taxon>
        <taxon>Kitasatosporales</taxon>
        <taxon>Streptomycetaceae</taxon>
        <taxon>Streptomyces</taxon>
    </lineage>
</organism>
<dbReference type="OrthoDB" id="4323016at2"/>
<dbReference type="RefSeq" id="WP_150267016.1">
    <property type="nucleotide sequence ID" value="NZ_CP029194.1"/>
</dbReference>
<reference evidence="2 3" key="1">
    <citation type="submission" date="2018-05" db="EMBL/GenBank/DDBJ databases">
        <title>Streptomyces venezuelae.</title>
        <authorList>
            <person name="Kim W."/>
            <person name="Lee N."/>
            <person name="Cho B.-K."/>
        </authorList>
    </citation>
    <scope>NUCLEOTIDE SEQUENCE [LARGE SCALE GENOMIC DNA]</scope>
    <source>
        <strain evidence="2 3">ATCC 15068</strain>
    </source>
</reference>
<evidence type="ECO:0000256" key="1">
    <source>
        <dbReference type="SAM" id="SignalP"/>
    </source>
</evidence>
<feature type="chain" id="PRO_5024852500" description="Lipoprotein" evidence="1">
    <location>
        <begin position="22"/>
        <end position="221"/>
    </location>
</feature>
<evidence type="ECO:0000313" key="2">
    <source>
        <dbReference type="EMBL" id="QES20363.1"/>
    </source>
</evidence>
<evidence type="ECO:0000313" key="3">
    <source>
        <dbReference type="Proteomes" id="UP000324106"/>
    </source>
</evidence>
<sequence>MKHVRMALAGCAAVAATIVAATVGAPDAGGNAADDGRAGAEAGAAVTRIEFTEAAPMDADQSVTTHRRVEMYAEHRGDAVSRLRFVITFEGRLTEERLWSADRPESITLRNRESCTTGDEATPAPKPDSLDVILTGYFGPREVPREAKKIAGGASRWETPTGMMLMTYTDLGGTYPHRIVEIKGPDGSIGSTISGTRTSEHPTFPDWKPGWQNCRPSTGAR</sequence>
<accession>A0A5P2AQA9</accession>